<comment type="similarity">
    <text evidence="4">Belongs to the early nodulin-like (ENODL) family.</text>
</comment>
<feature type="domain" description="Phytocyanin" evidence="7">
    <location>
        <begin position="27"/>
        <end position="126"/>
    </location>
</feature>
<gene>
    <name evidence="8" type="ORF">ZOSMA_1G01240</name>
</gene>
<keyword evidence="3" id="KW-0325">Glycoprotein</keyword>
<dbReference type="AlphaFoldDB" id="A0A0K9PMG7"/>
<evidence type="ECO:0000259" key="7">
    <source>
        <dbReference type="PROSITE" id="PS51485"/>
    </source>
</evidence>
<name>A0A0K9PMG7_ZOSMR</name>
<proteinExistence type="inferred from homology"/>
<dbReference type="Gene3D" id="2.60.40.420">
    <property type="entry name" value="Cupredoxins - blue copper proteins"/>
    <property type="match status" value="1"/>
</dbReference>
<reference evidence="9" key="1">
    <citation type="journal article" date="2016" name="Nature">
        <title>The genome of the seagrass Zostera marina reveals angiosperm adaptation to the sea.</title>
        <authorList>
            <person name="Olsen J.L."/>
            <person name="Rouze P."/>
            <person name="Verhelst B."/>
            <person name="Lin Y.-C."/>
            <person name="Bayer T."/>
            <person name="Collen J."/>
            <person name="Dattolo E."/>
            <person name="De Paoli E."/>
            <person name="Dittami S."/>
            <person name="Maumus F."/>
            <person name="Michel G."/>
            <person name="Kersting A."/>
            <person name="Lauritano C."/>
            <person name="Lohaus R."/>
            <person name="Toepel M."/>
            <person name="Tonon T."/>
            <person name="Vanneste K."/>
            <person name="Amirebrahimi M."/>
            <person name="Brakel J."/>
            <person name="Bostroem C."/>
            <person name="Chovatia M."/>
            <person name="Grimwood J."/>
            <person name="Jenkins J.W."/>
            <person name="Jueterbock A."/>
            <person name="Mraz A."/>
            <person name="Stam W.T."/>
            <person name="Tice H."/>
            <person name="Bornberg-Bauer E."/>
            <person name="Green P.J."/>
            <person name="Pearson G.A."/>
            <person name="Procaccini G."/>
            <person name="Duarte C.M."/>
            <person name="Schmutz J."/>
            <person name="Reusch T.B.H."/>
            <person name="Van de Peer Y."/>
        </authorList>
    </citation>
    <scope>NUCLEOTIDE SEQUENCE [LARGE SCALE GENOMIC DNA]</scope>
    <source>
        <strain evidence="9">cv. Finnish</strain>
    </source>
</reference>
<feature type="signal peptide" evidence="6">
    <location>
        <begin position="1"/>
        <end position="25"/>
    </location>
</feature>
<evidence type="ECO:0000256" key="6">
    <source>
        <dbReference type="SAM" id="SignalP"/>
    </source>
</evidence>
<evidence type="ECO:0000256" key="5">
    <source>
        <dbReference type="ARBA" id="ARBA00037626"/>
    </source>
</evidence>
<accession>A0A0K9PMG7</accession>
<dbReference type="PANTHER" id="PTHR33021">
    <property type="entry name" value="BLUE COPPER PROTEIN"/>
    <property type="match status" value="1"/>
</dbReference>
<comment type="function">
    <text evidence="5">May act as a carbohydrate transporter.</text>
</comment>
<dbReference type="PROSITE" id="PS51485">
    <property type="entry name" value="PHYTOCYANIN"/>
    <property type="match status" value="1"/>
</dbReference>
<feature type="chain" id="PRO_5005527884" evidence="6">
    <location>
        <begin position="26"/>
        <end position="165"/>
    </location>
</feature>
<keyword evidence="1 6" id="KW-0732">Signal</keyword>
<evidence type="ECO:0000313" key="9">
    <source>
        <dbReference type="Proteomes" id="UP000036987"/>
    </source>
</evidence>
<evidence type="ECO:0000256" key="2">
    <source>
        <dbReference type="ARBA" id="ARBA00023157"/>
    </source>
</evidence>
<protein>
    <submittedName>
        <fullName evidence="8">Early nodulin-like protein 17</fullName>
    </submittedName>
</protein>
<sequence length="165" mass="18480">MGSVTLVVAFAIVAYLTLLTAPTTAFNRYTVGGRNMWNPGVNYSLWNNDTHYYVGDWLVFLYQPNQADVVQVNKTDYEQCRADNPITNYSRGRSYAFRLNHTGDYYFICSKGYCFSGMKLHIHSEKVPPPPPPASADLKSSVVTIRRSVGRFFAIAAAITTAIFS</sequence>
<dbReference type="GO" id="GO:0005886">
    <property type="term" value="C:plasma membrane"/>
    <property type="evidence" value="ECO:0000318"/>
    <property type="project" value="GO_Central"/>
</dbReference>
<dbReference type="EMBL" id="LFYR01000729">
    <property type="protein sequence ID" value="KMZ70151.1"/>
    <property type="molecule type" value="Genomic_DNA"/>
</dbReference>
<dbReference type="SUPFAM" id="SSF49503">
    <property type="entry name" value="Cupredoxins"/>
    <property type="match status" value="1"/>
</dbReference>
<dbReference type="PANTHER" id="PTHR33021:SF547">
    <property type="entry name" value="OS03G0758500 PROTEIN"/>
    <property type="match status" value="1"/>
</dbReference>
<dbReference type="Pfam" id="PF02298">
    <property type="entry name" value="Cu_bind_like"/>
    <property type="match status" value="1"/>
</dbReference>
<evidence type="ECO:0000256" key="4">
    <source>
        <dbReference type="ARBA" id="ARBA00035011"/>
    </source>
</evidence>
<organism evidence="8 9">
    <name type="scientific">Zostera marina</name>
    <name type="common">Eelgrass</name>
    <dbReference type="NCBI Taxonomy" id="29655"/>
    <lineage>
        <taxon>Eukaryota</taxon>
        <taxon>Viridiplantae</taxon>
        <taxon>Streptophyta</taxon>
        <taxon>Embryophyta</taxon>
        <taxon>Tracheophyta</taxon>
        <taxon>Spermatophyta</taxon>
        <taxon>Magnoliopsida</taxon>
        <taxon>Liliopsida</taxon>
        <taxon>Zosteraceae</taxon>
        <taxon>Zostera</taxon>
    </lineage>
</organism>
<evidence type="ECO:0000256" key="3">
    <source>
        <dbReference type="ARBA" id="ARBA00023180"/>
    </source>
</evidence>
<keyword evidence="2" id="KW-1015">Disulfide bond</keyword>
<comment type="caution">
    <text evidence="8">The sequence shown here is derived from an EMBL/GenBank/DDBJ whole genome shotgun (WGS) entry which is preliminary data.</text>
</comment>
<dbReference type="InterPro" id="IPR003245">
    <property type="entry name" value="Phytocyanin_dom"/>
</dbReference>
<evidence type="ECO:0000256" key="1">
    <source>
        <dbReference type="ARBA" id="ARBA00022729"/>
    </source>
</evidence>
<dbReference type="FunFam" id="2.60.40.420:FF:000018">
    <property type="entry name" value="Lamin-like protein"/>
    <property type="match status" value="1"/>
</dbReference>
<keyword evidence="9" id="KW-1185">Reference proteome</keyword>
<dbReference type="OMA" id="EGCIADH"/>
<dbReference type="InterPro" id="IPR008972">
    <property type="entry name" value="Cupredoxin"/>
</dbReference>
<evidence type="ECO:0000313" key="8">
    <source>
        <dbReference type="EMBL" id="KMZ70151.1"/>
    </source>
</evidence>
<dbReference type="OrthoDB" id="1851979at2759"/>
<dbReference type="Proteomes" id="UP000036987">
    <property type="component" value="Unassembled WGS sequence"/>
</dbReference>
<dbReference type="InterPro" id="IPR039391">
    <property type="entry name" value="Phytocyanin-like"/>
</dbReference>
<dbReference type="GO" id="GO:0009055">
    <property type="term" value="F:electron transfer activity"/>
    <property type="evidence" value="ECO:0007669"/>
    <property type="project" value="InterPro"/>
</dbReference>